<dbReference type="EMBL" id="DUFW01000025">
    <property type="protein sequence ID" value="HIH21364.1"/>
    <property type="molecule type" value="Genomic_DNA"/>
</dbReference>
<reference evidence="2" key="1">
    <citation type="journal article" date="2020" name="bioRxiv">
        <title>A rank-normalized archaeal taxonomy based on genome phylogeny resolves widespread incomplete and uneven classifications.</title>
        <authorList>
            <person name="Rinke C."/>
            <person name="Chuvochina M."/>
            <person name="Mussig A.J."/>
            <person name="Chaumeil P.-A."/>
            <person name="Waite D.W."/>
            <person name="Whitman W.B."/>
            <person name="Parks D.H."/>
            <person name="Hugenholtz P."/>
        </authorList>
    </citation>
    <scope>NUCLEOTIDE SEQUENCE [LARGE SCALE GENOMIC DNA]</scope>
</reference>
<gene>
    <name evidence="1" type="ORF">HA222_01720</name>
</gene>
<evidence type="ECO:0000313" key="2">
    <source>
        <dbReference type="Proteomes" id="UP000590964"/>
    </source>
</evidence>
<comment type="caution">
    <text evidence="1">The sequence shown here is derived from an EMBL/GenBank/DDBJ whole genome shotgun (WGS) entry which is preliminary data.</text>
</comment>
<dbReference type="Proteomes" id="UP000590964">
    <property type="component" value="Unassembled WGS sequence"/>
</dbReference>
<organism evidence="1 2">
    <name type="scientific">Candidatus Iainarchaeum sp</name>
    <dbReference type="NCBI Taxonomy" id="3101447"/>
    <lineage>
        <taxon>Archaea</taxon>
        <taxon>Candidatus Iainarchaeota</taxon>
        <taxon>Candidatus Iainarchaeia</taxon>
        <taxon>Candidatus Iainarchaeales</taxon>
        <taxon>Candidatus Iainarchaeaceae</taxon>
        <taxon>Candidatus Iainarchaeum</taxon>
    </lineage>
</organism>
<name>A0A7J4JV65_9ARCH</name>
<dbReference type="InterPro" id="IPR007355">
    <property type="entry name" value="DUF424"/>
</dbReference>
<sequence length="96" mass="10899">MFAKVHKHSNGEVQACCDKELLGKTLQEGEITFEVRESFYKGFEISEEKLGELLKEAENANLVGEKVVRIALKKGLINEKSIKLIKNVPHVQIYKL</sequence>
<dbReference type="AlphaFoldDB" id="A0A7J4JV65"/>
<dbReference type="Gene3D" id="3.30.1860.10">
    <property type="entry name" value="uncharacterized conserved protein from methanopyrus kandleri domain like"/>
    <property type="match status" value="1"/>
</dbReference>
<accession>A0A7J4JV65</accession>
<evidence type="ECO:0000313" key="1">
    <source>
        <dbReference type="EMBL" id="HIH21364.1"/>
    </source>
</evidence>
<dbReference type="Pfam" id="PF04242">
    <property type="entry name" value="DUF424"/>
    <property type="match status" value="1"/>
</dbReference>
<protein>
    <submittedName>
        <fullName evidence="1">DUF424 family protein</fullName>
    </submittedName>
</protein>
<proteinExistence type="predicted"/>